<evidence type="ECO:0000256" key="1">
    <source>
        <dbReference type="ARBA" id="ARBA00004162"/>
    </source>
</evidence>
<evidence type="ECO:0000256" key="10">
    <source>
        <dbReference type="PIRNR" id="PIRNR029928"/>
    </source>
</evidence>
<dbReference type="Proteomes" id="UP000031449">
    <property type="component" value="Chromosome"/>
</dbReference>
<evidence type="ECO:0000256" key="8">
    <source>
        <dbReference type="ARBA" id="ARBA00023287"/>
    </source>
</evidence>
<reference evidence="11 12" key="1">
    <citation type="submission" date="2014-08" db="EMBL/GenBank/DDBJ databases">
        <title>Complete genome of a marine bacteria Jeotgalibacillus malaysiensis.</title>
        <authorList>
            <person name="Yaakop A.S."/>
            <person name="Chan K.-G."/>
            <person name="Goh K.M."/>
        </authorList>
    </citation>
    <scope>NUCLEOTIDE SEQUENCE [LARGE SCALE GENOMIC DNA]</scope>
    <source>
        <strain evidence="11 12">D5</strain>
    </source>
</reference>
<dbReference type="GO" id="GO:0030420">
    <property type="term" value="P:establishment of competence for transformation"/>
    <property type="evidence" value="ECO:0007669"/>
    <property type="project" value="UniProtKB-UniRule"/>
</dbReference>
<dbReference type="STRING" id="1508404.JMA_21280"/>
<protein>
    <recommendedName>
        <fullName evidence="10">ComG operon protein 3</fullName>
    </recommendedName>
</protein>
<evidence type="ECO:0000256" key="5">
    <source>
        <dbReference type="ARBA" id="ARBA00022692"/>
    </source>
</evidence>
<dbReference type="GO" id="GO:0005886">
    <property type="term" value="C:plasma membrane"/>
    <property type="evidence" value="ECO:0007669"/>
    <property type="project" value="UniProtKB-SubCell"/>
</dbReference>
<evidence type="ECO:0000313" key="11">
    <source>
        <dbReference type="EMBL" id="AJD91445.1"/>
    </source>
</evidence>
<dbReference type="SUPFAM" id="SSF54523">
    <property type="entry name" value="Pili subunits"/>
    <property type="match status" value="1"/>
</dbReference>
<proteinExistence type="inferred from homology"/>
<keyword evidence="10" id="KW-0813">Transport</keyword>
<dbReference type="NCBIfam" id="TIGR02532">
    <property type="entry name" value="IV_pilin_GFxxxE"/>
    <property type="match status" value="1"/>
</dbReference>
<dbReference type="BioCyc" id="JESP1508404:G14D9-11383-MONOMER"/>
<comment type="subcellular location">
    <subcellularLocation>
        <location evidence="1">Cell membrane</location>
        <topology evidence="1">Single-pass membrane protein</topology>
    </subcellularLocation>
    <subcellularLocation>
        <location evidence="2">Cell surface</location>
    </subcellularLocation>
</comment>
<evidence type="ECO:0000256" key="7">
    <source>
        <dbReference type="ARBA" id="ARBA00023136"/>
    </source>
</evidence>
<keyword evidence="12" id="KW-1185">Reference proteome</keyword>
<keyword evidence="8 10" id="KW-0178">Competence</keyword>
<comment type="similarity">
    <text evidence="9 10">Belongs to the ComGC family.</text>
</comment>
<dbReference type="AlphaFoldDB" id="A0A0B5AMG6"/>
<evidence type="ECO:0000256" key="3">
    <source>
        <dbReference type="ARBA" id="ARBA00022475"/>
    </source>
</evidence>
<evidence type="ECO:0000256" key="9">
    <source>
        <dbReference type="ARBA" id="ARBA00043982"/>
    </source>
</evidence>
<dbReference type="HOGENOM" id="CLU_091705_9_0_9"/>
<name>A0A0B5AMG6_9BACL</name>
<evidence type="ECO:0000313" key="12">
    <source>
        <dbReference type="Proteomes" id="UP000031449"/>
    </source>
</evidence>
<dbReference type="Pfam" id="PF07963">
    <property type="entry name" value="N_methyl"/>
    <property type="match status" value="1"/>
</dbReference>
<organism evidence="11 12">
    <name type="scientific">Jeotgalibacillus malaysiensis</name>
    <dbReference type="NCBI Taxonomy" id="1508404"/>
    <lineage>
        <taxon>Bacteria</taxon>
        <taxon>Bacillati</taxon>
        <taxon>Bacillota</taxon>
        <taxon>Bacilli</taxon>
        <taxon>Bacillales</taxon>
        <taxon>Caryophanaceae</taxon>
        <taxon>Jeotgalibacillus</taxon>
    </lineage>
</organism>
<keyword evidence="5 10" id="KW-0812">Transmembrane</keyword>
<dbReference type="NCBIfam" id="NF040999">
    <property type="entry name" value="pilin_ComGC"/>
    <property type="match status" value="1"/>
</dbReference>
<dbReference type="Gene3D" id="3.30.700.10">
    <property type="entry name" value="Glycoprotein, Type 4 Pilin"/>
    <property type="match status" value="1"/>
</dbReference>
<keyword evidence="6 10" id="KW-1133">Transmembrane helix</keyword>
<dbReference type="GO" id="GO:0009986">
    <property type="term" value="C:cell surface"/>
    <property type="evidence" value="ECO:0007669"/>
    <property type="project" value="UniProtKB-SubCell"/>
</dbReference>
<keyword evidence="3 10" id="KW-1003">Cell membrane</keyword>
<dbReference type="EMBL" id="CP009416">
    <property type="protein sequence ID" value="AJD91445.1"/>
    <property type="molecule type" value="Genomic_DNA"/>
</dbReference>
<comment type="function">
    <text evidence="10">Required for transformation and DNA binding.</text>
</comment>
<dbReference type="InterPro" id="IPR012902">
    <property type="entry name" value="N_methyl_site"/>
</dbReference>
<evidence type="ECO:0000256" key="4">
    <source>
        <dbReference type="ARBA" id="ARBA00022481"/>
    </source>
</evidence>
<feature type="transmembrane region" description="Helical" evidence="10">
    <location>
        <begin position="12"/>
        <end position="35"/>
    </location>
</feature>
<keyword evidence="4" id="KW-0488">Methylation</keyword>
<sequence>MMKNLMRLLKSNQAFTLIEMVIVLLVISVLLIVSLPNISSQSKEINGKGCEAFQQMVQAQVESYRMTEKSLPASVEDLQLAGYLNQEETTCPDGRELAIGAEGNVTIINEP</sequence>
<dbReference type="InterPro" id="IPR045584">
    <property type="entry name" value="Pilin-like"/>
</dbReference>
<dbReference type="InterPro" id="IPR016940">
    <property type="entry name" value="ComGC"/>
</dbReference>
<accession>A0A0B5AMG6</accession>
<comment type="subunit">
    <text evidence="10">Homodimer.</text>
</comment>
<dbReference type="PIRSF" id="PIRSF029928">
    <property type="entry name" value="Late_competence_ComGC"/>
    <property type="match status" value="1"/>
</dbReference>
<dbReference type="KEGG" id="jeo:JMA_21280"/>
<keyword evidence="7 10" id="KW-0472">Membrane</keyword>
<evidence type="ECO:0000256" key="2">
    <source>
        <dbReference type="ARBA" id="ARBA00004241"/>
    </source>
</evidence>
<evidence type="ECO:0000256" key="6">
    <source>
        <dbReference type="ARBA" id="ARBA00022989"/>
    </source>
</evidence>
<gene>
    <name evidence="11" type="ORF">JMA_21280</name>
</gene>